<evidence type="ECO:0000313" key="5">
    <source>
        <dbReference type="Proteomes" id="UP000823775"/>
    </source>
</evidence>
<name>A0ABS8VFX4_DATST</name>
<protein>
    <recommendedName>
        <fullName evidence="6">Transmembrane protein</fullName>
    </recommendedName>
</protein>
<accession>A0ABS8VFX4</accession>
<feature type="signal peptide" evidence="3">
    <location>
        <begin position="1"/>
        <end position="24"/>
    </location>
</feature>
<keyword evidence="5" id="KW-1185">Reference proteome</keyword>
<evidence type="ECO:0000256" key="1">
    <source>
        <dbReference type="SAM" id="MobiDB-lite"/>
    </source>
</evidence>
<feature type="chain" id="PRO_5046505208" description="Transmembrane protein" evidence="3">
    <location>
        <begin position="25"/>
        <end position="151"/>
    </location>
</feature>
<dbReference type="EMBL" id="JACEIK010004323">
    <property type="protein sequence ID" value="MCD9645053.1"/>
    <property type="molecule type" value="Genomic_DNA"/>
</dbReference>
<evidence type="ECO:0008006" key="6">
    <source>
        <dbReference type="Google" id="ProtNLM"/>
    </source>
</evidence>
<keyword evidence="2" id="KW-1133">Transmembrane helix</keyword>
<feature type="transmembrane region" description="Helical" evidence="2">
    <location>
        <begin position="99"/>
        <end position="125"/>
    </location>
</feature>
<organism evidence="4 5">
    <name type="scientific">Datura stramonium</name>
    <name type="common">Jimsonweed</name>
    <name type="synonym">Common thornapple</name>
    <dbReference type="NCBI Taxonomy" id="4076"/>
    <lineage>
        <taxon>Eukaryota</taxon>
        <taxon>Viridiplantae</taxon>
        <taxon>Streptophyta</taxon>
        <taxon>Embryophyta</taxon>
        <taxon>Tracheophyta</taxon>
        <taxon>Spermatophyta</taxon>
        <taxon>Magnoliopsida</taxon>
        <taxon>eudicotyledons</taxon>
        <taxon>Gunneridae</taxon>
        <taxon>Pentapetalae</taxon>
        <taxon>asterids</taxon>
        <taxon>lamiids</taxon>
        <taxon>Solanales</taxon>
        <taxon>Solanaceae</taxon>
        <taxon>Solanoideae</taxon>
        <taxon>Datureae</taxon>
        <taxon>Datura</taxon>
    </lineage>
</organism>
<reference evidence="4 5" key="1">
    <citation type="journal article" date="2021" name="BMC Genomics">
        <title>Datura genome reveals duplications of psychoactive alkaloid biosynthetic genes and high mutation rate following tissue culture.</title>
        <authorList>
            <person name="Rajewski A."/>
            <person name="Carter-House D."/>
            <person name="Stajich J."/>
            <person name="Litt A."/>
        </authorList>
    </citation>
    <scope>NUCLEOTIDE SEQUENCE [LARGE SCALE GENOMIC DNA]</scope>
    <source>
        <strain evidence="4">AR-01</strain>
    </source>
</reference>
<feature type="compositionally biased region" description="Polar residues" evidence="1">
    <location>
        <begin position="37"/>
        <end position="50"/>
    </location>
</feature>
<keyword evidence="3" id="KW-0732">Signal</keyword>
<feature type="region of interest" description="Disordered" evidence="1">
    <location>
        <begin position="28"/>
        <end position="54"/>
    </location>
</feature>
<sequence length="151" mass="16510">MDQILHNAILLVIIFSIFSSKSHGRELRPSEHGLPYQHSSNPTAKSTDPQLHSFFAGTGEKTPPLSALPEARNLTWWNNGDGISRDSNRKDHDHDHVRVALLVSSLVCGAAGVVLLAVSAIVFVVRLRKKRQRETSLSTLGSTAVPDVVNK</sequence>
<evidence type="ECO:0000256" key="3">
    <source>
        <dbReference type="SAM" id="SignalP"/>
    </source>
</evidence>
<evidence type="ECO:0000313" key="4">
    <source>
        <dbReference type="EMBL" id="MCD9645053.1"/>
    </source>
</evidence>
<dbReference type="Proteomes" id="UP000823775">
    <property type="component" value="Unassembled WGS sequence"/>
</dbReference>
<dbReference type="PANTHER" id="PTHR37189:SF6">
    <property type="entry name" value="TRANSMEMBRANE PROTEIN"/>
    <property type="match status" value="1"/>
</dbReference>
<dbReference type="PANTHER" id="PTHR37189">
    <property type="entry name" value="CONCANAVALIN A-LIKE LECTIN/GLUCANASE DOMAIN-CONTAINING PROTEIN-RELATED"/>
    <property type="match status" value="1"/>
</dbReference>
<gene>
    <name evidence="4" type="ORF">HAX54_033706</name>
</gene>
<evidence type="ECO:0000256" key="2">
    <source>
        <dbReference type="SAM" id="Phobius"/>
    </source>
</evidence>
<keyword evidence="2" id="KW-0812">Transmembrane</keyword>
<comment type="caution">
    <text evidence="4">The sequence shown here is derived from an EMBL/GenBank/DDBJ whole genome shotgun (WGS) entry which is preliminary data.</text>
</comment>
<keyword evidence="2" id="KW-0472">Membrane</keyword>
<proteinExistence type="predicted"/>